<dbReference type="Proteomes" id="UP000691718">
    <property type="component" value="Unassembled WGS sequence"/>
</dbReference>
<evidence type="ECO:0000313" key="2">
    <source>
        <dbReference type="EMBL" id="CAG5003910.1"/>
    </source>
</evidence>
<accession>A0A8S3X5F5</accession>
<dbReference type="EMBL" id="CAJQZP010000970">
    <property type="protein sequence ID" value="CAG5003910.1"/>
    <property type="molecule type" value="Genomic_DNA"/>
</dbReference>
<comment type="caution">
    <text evidence="2">The sequence shown here is derived from an EMBL/GenBank/DDBJ whole genome shotgun (WGS) entry which is preliminary data.</text>
</comment>
<name>A0A8S3X5F5_PARAO</name>
<reference evidence="2" key="1">
    <citation type="submission" date="2021-04" db="EMBL/GenBank/DDBJ databases">
        <authorList>
            <person name="Tunstrom K."/>
        </authorList>
    </citation>
    <scope>NUCLEOTIDE SEQUENCE</scope>
</reference>
<proteinExistence type="predicted"/>
<sequence length="185" mass="21240">MELHQRNQKRQKKTSITYQGDPKNNDPVFDLFLDNTAIGQPINQEEDILNDSNILLNLSCNFENIDKLEVSDTKKGETVTKCILYEKTVIVDTNNFDEINKINDGLVNNENEVETSCTLDKNGKIIATNDSDDIFNDNVDKFTVEPEDQEQENVSRYILNEKNWSFSIYNFSSGASYKQHTSVTR</sequence>
<dbReference type="AlphaFoldDB" id="A0A8S3X5F5"/>
<feature type="compositionally biased region" description="Basic residues" evidence="1">
    <location>
        <begin position="1"/>
        <end position="13"/>
    </location>
</feature>
<keyword evidence="3" id="KW-1185">Reference proteome</keyword>
<gene>
    <name evidence="2" type="ORF">PAPOLLO_LOCUS14302</name>
</gene>
<organism evidence="2 3">
    <name type="scientific">Parnassius apollo</name>
    <name type="common">Apollo butterfly</name>
    <name type="synonym">Papilio apollo</name>
    <dbReference type="NCBI Taxonomy" id="110799"/>
    <lineage>
        <taxon>Eukaryota</taxon>
        <taxon>Metazoa</taxon>
        <taxon>Ecdysozoa</taxon>
        <taxon>Arthropoda</taxon>
        <taxon>Hexapoda</taxon>
        <taxon>Insecta</taxon>
        <taxon>Pterygota</taxon>
        <taxon>Neoptera</taxon>
        <taxon>Endopterygota</taxon>
        <taxon>Lepidoptera</taxon>
        <taxon>Glossata</taxon>
        <taxon>Ditrysia</taxon>
        <taxon>Papilionoidea</taxon>
        <taxon>Papilionidae</taxon>
        <taxon>Parnassiinae</taxon>
        <taxon>Parnassini</taxon>
        <taxon>Parnassius</taxon>
        <taxon>Parnassius</taxon>
    </lineage>
</organism>
<protein>
    <submittedName>
        <fullName evidence="2">(apollo) hypothetical protein</fullName>
    </submittedName>
</protein>
<evidence type="ECO:0000313" key="3">
    <source>
        <dbReference type="Proteomes" id="UP000691718"/>
    </source>
</evidence>
<evidence type="ECO:0000256" key="1">
    <source>
        <dbReference type="SAM" id="MobiDB-lite"/>
    </source>
</evidence>
<feature type="region of interest" description="Disordered" evidence="1">
    <location>
        <begin position="1"/>
        <end position="23"/>
    </location>
</feature>